<keyword evidence="2" id="KW-1185">Reference proteome</keyword>
<proteinExistence type="predicted"/>
<reference evidence="1" key="1">
    <citation type="submission" date="2021-02" db="EMBL/GenBank/DDBJ databases">
        <title>Natrosporangium hydrolyticum gen. nov., sp. nov, a haloalkaliphilic actinobacterium from a soda solonchak soil.</title>
        <authorList>
            <person name="Sorokin D.Y."/>
            <person name="Khijniak T.V."/>
            <person name="Zakharycheva A.P."/>
            <person name="Boueva O.V."/>
            <person name="Ariskina E.V."/>
            <person name="Hahnke R.L."/>
            <person name="Bunk B."/>
            <person name="Sproer C."/>
            <person name="Schumann P."/>
            <person name="Evtushenko L.I."/>
            <person name="Kublanov I.V."/>
        </authorList>
    </citation>
    <scope>NUCLEOTIDE SEQUENCE</scope>
    <source>
        <strain evidence="1">DSM 106523</strain>
    </source>
</reference>
<evidence type="ECO:0008006" key="3">
    <source>
        <dbReference type="Google" id="ProtNLM"/>
    </source>
</evidence>
<dbReference type="AlphaFoldDB" id="A0A895Y9U2"/>
<dbReference type="Proteomes" id="UP000662857">
    <property type="component" value="Chromosome"/>
</dbReference>
<gene>
    <name evidence="1" type="ORF">JQS43_21665</name>
</gene>
<evidence type="ECO:0000313" key="1">
    <source>
        <dbReference type="EMBL" id="QSB14111.1"/>
    </source>
</evidence>
<dbReference type="RefSeq" id="WP_420847613.1">
    <property type="nucleotide sequence ID" value="NZ_CP070499.1"/>
</dbReference>
<dbReference type="EMBL" id="CP070499">
    <property type="protein sequence ID" value="QSB14111.1"/>
    <property type="molecule type" value="Genomic_DNA"/>
</dbReference>
<name>A0A895Y9U2_9ACTN</name>
<sequence length="66" mass="7293">MIHLPRPTVVHAGRKRFVITDTLGLLVVMAYAASVQDRGGAKTTLLSMYLAGMGPMDLIDHRRDRT</sequence>
<organism evidence="1 2">
    <name type="scientific">Natronosporangium hydrolyticum</name>
    <dbReference type="NCBI Taxonomy" id="2811111"/>
    <lineage>
        <taxon>Bacteria</taxon>
        <taxon>Bacillati</taxon>
        <taxon>Actinomycetota</taxon>
        <taxon>Actinomycetes</taxon>
        <taxon>Micromonosporales</taxon>
        <taxon>Micromonosporaceae</taxon>
        <taxon>Natronosporangium</taxon>
    </lineage>
</organism>
<evidence type="ECO:0000313" key="2">
    <source>
        <dbReference type="Proteomes" id="UP000662857"/>
    </source>
</evidence>
<dbReference type="KEGG" id="nhy:JQS43_21665"/>
<accession>A0A895Y9U2</accession>
<protein>
    <recommendedName>
        <fullName evidence="3">Transposase</fullName>
    </recommendedName>
</protein>